<evidence type="ECO:0000313" key="2">
    <source>
        <dbReference type="EMBL" id="KAJ3484089.1"/>
    </source>
</evidence>
<feature type="compositionally biased region" description="Acidic residues" evidence="1">
    <location>
        <begin position="317"/>
        <end position="334"/>
    </location>
</feature>
<feature type="region of interest" description="Disordered" evidence="1">
    <location>
        <begin position="682"/>
        <end position="704"/>
    </location>
</feature>
<dbReference type="EMBL" id="JANAWD010000202">
    <property type="protein sequence ID" value="KAJ3484089.1"/>
    <property type="molecule type" value="Genomic_DNA"/>
</dbReference>
<keyword evidence="3" id="KW-1185">Reference proteome</keyword>
<protein>
    <submittedName>
        <fullName evidence="2">Uncharacterized protein</fullName>
    </submittedName>
</protein>
<feature type="region of interest" description="Disordered" evidence="1">
    <location>
        <begin position="316"/>
        <end position="352"/>
    </location>
</feature>
<name>A0AAD5V228_9APHY</name>
<dbReference type="PANTHER" id="PTHR33099:SF7">
    <property type="entry name" value="MYND-TYPE DOMAIN-CONTAINING PROTEIN"/>
    <property type="match status" value="1"/>
</dbReference>
<evidence type="ECO:0000313" key="3">
    <source>
        <dbReference type="Proteomes" id="UP001212997"/>
    </source>
</evidence>
<sequence>MQMAQQQVASHPEDIRPKLETALSNELDFVGAFAFSETLVNAPNPSLKIHELGTVGIPLSSRDVEAIKWKARRAPFDLGEKTAIDEVVKLTWDIDARMVAFTNPQWWDFLYTSIERACMVLGVNYPASRPRCEPYKLLLNEAGSFSLPCVNTRKADGMFATVLVILPSEYTGGEAHLSYNGIGVTYDCSHASFHTTTIMAWYTDVMYEVKPIKSGCQFALSINLIHTTPSLLPAISTNSAFIDGIKKILLSWKEMSGISVPRKIVYLLDQPPSIPNLRGRSIKNLYDPKVFFLQQACKEVEFSLGTATVACRLSGTVEDDRDSESESDDDDDEYGWGVCRHTNKSESDKEDSDLEFSYIEEREVTVQDISTLDGTTISTVMGINEDIETIPLDLSDGVEDEDHDDENFDGYMGSVSVGVLSFPYLGSQICYSFNAEGFRSPREIRSALVIWPDKNIHDVLYSGYPVENVFGKLQEVSGPSKSSTQLAEYVLSRLKESPSQAFKAVCNVALRWKDYSLWLDRDVWVPRSMQKVWEPFGVVMHDPEPGHRSLEQAFLVSPTNRGLLEQITQIMKMFQDNPNLEETCGKETVSSWVFGRRDTALRNLKKFHKDDVEGVVQSSISHGGPMFLKECMVPQLVAQVDPKTLVKLASEINKSAIEDASTKMELISKLVTTAVTKFDFFPDTPPPKPKQMPSGSAPRSTETTDPVMKPFKEFILSCCSLRCVDALVIILEKAMPPTTLSPEDAAKRARTVMSPLLDYIRVKSCALPGMFPERSVKALAEAAIPLILSQPDEINGALTRSMVNAVKMTGGGLDMIQTSIVPNILALKASPDSQFVLAEEIMKLRPSLSEGTEIEDFDSKVRPIITSLTSKVAHDVRLSSSRVINVLGRFGKLRAREGCTMITKRIVNSILKANATQFQQIFIPLLTPFRKLALSNPDLEPDTNTLLRTIVQRWVETILGQKPPQDRSTLLSLSRWHCPCTPCKRAKAFLRDASIDKPSLRLDCIGAQARKHLESFLTSYALRAVTFTTTTGRSQGIHIYLNEDLKQFLRWEKIQVVGIKMLRDIATDEEQLQCILGDYYNAVLQALGMRRIIVVAPSGPDQPAVASTSTRAIPSATMVQTHRTGEPPTKKRKVIPNPADIIDLT</sequence>
<dbReference type="Proteomes" id="UP001212997">
    <property type="component" value="Unassembled WGS sequence"/>
</dbReference>
<evidence type="ECO:0000256" key="1">
    <source>
        <dbReference type="SAM" id="MobiDB-lite"/>
    </source>
</evidence>
<dbReference type="PANTHER" id="PTHR33099">
    <property type="entry name" value="FE2OG DIOXYGENASE DOMAIN-CONTAINING PROTEIN"/>
    <property type="match status" value="1"/>
</dbReference>
<dbReference type="Gene3D" id="2.60.120.620">
    <property type="entry name" value="q2cbj1_9rhob like domain"/>
    <property type="match status" value="1"/>
</dbReference>
<accession>A0AAD5V228</accession>
<dbReference type="AlphaFoldDB" id="A0AAD5V228"/>
<organism evidence="2 3">
    <name type="scientific">Meripilus lineatus</name>
    <dbReference type="NCBI Taxonomy" id="2056292"/>
    <lineage>
        <taxon>Eukaryota</taxon>
        <taxon>Fungi</taxon>
        <taxon>Dikarya</taxon>
        <taxon>Basidiomycota</taxon>
        <taxon>Agaricomycotina</taxon>
        <taxon>Agaricomycetes</taxon>
        <taxon>Polyporales</taxon>
        <taxon>Meripilaceae</taxon>
        <taxon>Meripilus</taxon>
    </lineage>
</organism>
<comment type="caution">
    <text evidence="2">The sequence shown here is derived from an EMBL/GenBank/DDBJ whole genome shotgun (WGS) entry which is preliminary data.</text>
</comment>
<proteinExistence type="predicted"/>
<reference evidence="2" key="1">
    <citation type="submission" date="2022-07" db="EMBL/GenBank/DDBJ databases">
        <title>Genome Sequence of Physisporinus lineatus.</title>
        <authorList>
            <person name="Buettner E."/>
        </authorList>
    </citation>
    <scope>NUCLEOTIDE SEQUENCE</scope>
    <source>
        <strain evidence="2">VT162</strain>
    </source>
</reference>
<gene>
    <name evidence="2" type="ORF">NLI96_g5877</name>
</gene>
<feature type="compositionally biased region" description="Polar residues" evidence="1">
    <location>
        <begin position="693"/>
        <end position="704"/>
    </location>
</feature>